<sequence length="274" mass="31013">ELENRADKKYLSTRCCGANIKKPSCEDRTRRSSSMERRTDRGVLDDNLEDFLGFYPFLCQSQNKEGSDKHSLPQSIHNMWGCLPGFSIEVMKSSFNLFVIAFGSFGLAEIISFMKKDSSQDQKERGKSTSIHFDAAYERLGFRSASGIIVRNKNREILASQPVIHSNIADSFTVEAYAGLQAIKLGIRLGVNKLTVLGDSKTVIKKCQSFFSDKSVIGAIITDIQSLKNRFQEIKFTFVPREQNIYAHTIAKEALRRGESFYLEKEVPEVVRRT</sequence>
<dbReference type="SUPFAM" id="SSF53098">
    <property type="entry name" value="Ribonuclease H-like"/>
    <property type="match status" value="1"/>
</dbReference>
<dbReference type="PANTHER" id="PTHR47074">
    <property type="entry name" value="BNAC02G40300D PROTEIN"/>
    <property type="match status" value="1"/>
</dbReference>
<dbReference type="Proteomes" id="UP000593572">
    <property type="component" value="Unassembled WGS sequence"/>
</dbReference>
<proteinExistence type="predicted"/>
<reference evidence="2 3" key="1">
    <citation type="journal article" date="2019" name="Genome Biol. Evol.">
        <title>Insights into the evolution of the New World diploid cottons (Gossypium, subgenus Houzingenia) based on genome sequencing.</title>
        <authorList>
            <person name="Grover C.E."/>
            <person name="Arick M.A. 2nd"/>
            <person name="Thrash A."/>
            <person name="Conover J.L."/>
            <person name="Sanders W.S."/>
            <person name="Peterson D.G."/>
            <person name="Frelichowski J.E."/>
            <person name="Scheffler J.A."/>
            <person name="Scheffler B.E."/>
            <person name="Wendel J.F."/>
        </authorList>
    </citation>
    <scope>NUCLEOTIDE SEQUENCE [LARGE SCALE GENOMIC DNA]</scope>
    <source>
        <strain evidence="2">157</strain>
        <tissue evidence="2">Leaf</tissue>
    </source>
</reference>
<accession>A0A7J8NLL5</accession>
<evidence type="ECO:0000313" key="2">
    <source>
        <dbReference type="EMBL" id="MBA0577875.1"/>
    </source>
</evidence>
<dbReference type="EMBL" id="JABEZX010375735">
    <property type="protein sequence ID" value="MBA0577875.1"/>
    <property type="molecule type" value="Genomic_DNA"/>
</dbReference>
<organism evidence="2 3">
    <name type="scientific">Gossypium lobatum</name>
    <dbReference type="NCBI Taxonomy" id="34289"/>
    <lineage>
        <taxon>Eukaryota</taxon>
        <taxon>Viridiplantae</taxon>
        <taxon>Streptophyta</taxon>
        <taxon>Embryophyta</taxon>
        <taxon>Tracheophyta</taxon>
        <taxon>Spermatophyta</taxon>
        <taxon>Magnoliopsida</taxon>
        <taxon>eudicotyledons</taxon>
        <taxon>Gunneridae</taxon>
        <taxon>Pentapetalae</taxon>
        <taxon>rosids</taxon>
        <taxon>malvids</taxon>
        <taxon>Malvales</taxon>
        <taxon>Malvaceae</taxon>
        <taxon>Malvoideae</taxon>
        <taxon>Gossypium</taxon>
    </lineage>
</organism>
<keyword evidence="3" id="KW-1185">Reference proteome</keyword>
<dbReference type="InterPro" id="IPR036397">
    <property type="entry name" value="RNaseH_sf"/>
</dbReference>
<feature type="domain" description="RNase H type-1" evidence="1">
    <location>
        <begin position="133"/>
        <end position="254"/>
    </location>
</feature>
<protein>
    <recommendedName>
        <fullName evidence="1">RNase H type-1 domain-containing protein</fullName>
    </recommendedName>
</protein>
<gene>
    <name evidence="2" type="ORF">Golob_000022</name>
</gene>
<comment type="caution">
    <text evidence="2">The sequence shown here is derived from an EMBL/GenBank/DDBJ whole genome shotgun (WGS) entry which is preliminary data.</text>
</comment>
<dbReference type="Pfam" id="PF13456">
    <property type="entry name" value="RVT_3"/>
    <property type="match status" value="1"/>
</dbReference>
<dbReference type="AlphaFoldDB" id="A0A7J8NLL5"/>
<name>A0A7J8NLL5_9ROSI</name>
<evidence type="ECO:0000313" key="3">
    <source>
        <dbReference type="Proteomes" id="UP000593572"/>
    </source>
</evidence>
<dbReference type="InterPro" id="IPR052929">
    <property type="entry name" value="RNase_H-like_EbsB-rel"/>
</dbReference>
<dbReference type="InterPro" id="IPR002156">
    <property type="entry name" value="RNaseH_domain"/>
</dbReference>
<dbReference type="Gene3D" id="3.30.420.10">
    <property type="entry name" value="Ribonuclease H-like superfamily/Ribonuclease H"/>
    <property type="match status" value="1"/>
</dbReference>
<dbReference type="CDD" id="cd06222">
    <property type="entry name" value="RNase_H_like"/>
    <property type="match status" value="1"/>
</dbReference>
<dbReference type="GO" id="GO:0004523">
    <property type="term" value="F:RNA-DNA hybrid ribonuclease activity"/>
    <property type="evidence" value="ECO:0007669"/>
    <property type="project" value="InterPro"/>
</dbReference>
<dbReference type="PANTHER" id="PTHR47074:SF61">
    <property type="entry name" value="RNASE H TYPE-1 DOMAIN-CONTAINING PROTEIN"/>
    <property type="match status" value="1"/>
</dbReference>
<dbReference type="GO" id="GO:0003676">
    <property type="term" value="F:nucleic acid binding"/>
    <property type="evidence" value="ECO:0007669"/>
    <property type="project" value="InterPro"/>
</dbReference>
<feature type="non-terminal residue" evidence="2">
    <location>
        <position position="274"/>
    </location>
</feature>
<dbReference type="InterPro" id="IPR012337">
    <property type="entry name" value="RNaseH-like_sf"/>
</dbReference>
<dbReference type="InterPro" id="IPR044730">
    <property type="entry name" value="RNase_H-like_dom_plant"/>
</dbReference>
<feature type="non-terminal residue" evidence="2">
    <location>
        <position position="1"/>
    </location>
</feature>
<evidence type="ECO:0000259" key="1">
    <source>
        <dbReference type="Pfam" id="PF13456"/>
    </source>
</evidence>